<gene>
    <name evidence="1" type="ORF">P872_13360</name>
</gene>
<comment type="caution">
    <text evidence="1">The sequence shown here is derived from an EMBL/GenBank/DDBJ whole genome shotgun (WGS) entry which is preliminary data.</text>
</comment>
<evidence type="ECO:0000313" key="2">
    <source>
        <dbReference type="Proteomes" id="UP000016843"/>
    </source>
</evidence>
<dbReference type="EMBL" id="AWXR01000107">
    <property type="protein sequence ID" value="ERM80370.1"/>
    <property type="molecule type" value="Genomic_DNA"/>
</dbReference>
<protein>
    <submittedName>
        <fullName evidence="1">Uncharacterized protein</fullName>
    </submittedName>
</protein>
<reference evidence="1 2" key="1">
    <citation type="journal article" date="2013" name="Genome Announc.">
        <title>Draft Genome Sequence of the Psychrophilic and Alkaliphilic Rhodonellum psychrophilum Strain GCM71T.</title>
        <authorList>
            <person name="Hauptmann A.L."/>
            <person name="Glaring M.A."/>
            <person name="Hallin P.F."/>
            <person name="Prieme A."/>
            <person name="Stougaard P."/>
        </authorList>
    </citation>
    <scope>NUCLEOTIDE SEQUENCE [LARGE SCALE GENOMIC DNA]</scope>
    <source>
        <strain evidence="1 2">GCM71</strain>
    </source>
</reference>
<name>U5BIZ0_9BACT</name>
<dbReference type="Proteomes" id="UP000016843">
    <property type="component" value="Unassembled WGS sequence"/>
</dbReference>
<dbReference type="AlphaFoldDB" id="U5BIZ0"/>
<sequence>MKFRKEVSKQLEKGRNRIFWKMIKNAFRPNLSNNYTMGRQIKI</sequence>
<organism evidence="1 2">
    <name type="scientific">Rhodonellum psychrophilum GCM71 = DSM 17998</name>
    <dbReference type="NCBI Taxonomy" id="1123057"/>
    <lineage>
        <taxon>Bacteria</taxon>
        <taxon>Pseudomonadati</taxon>
        <taxon>Bacteroidota</taxon>
        <taxon>Cytophagia</taxon>
        <taxon>Cytophagales</taxon>
        <taxon>Cytophagaceae</taxon>
        <taxon>Rhodonellum</taxon>
    </lineage>
</organism>
<evidence type="ECO:0000313" key="1">
    <source>
        <dbReference type="EMBL" id="ERM80370.1"/>
    </source>
</evidence>
<proteinExistence type="predicted"/>
<accession>U5BIZ0</accession>
<keyword evidence="2" id="KW-1185">Reference proteome</keyword>